<proteinExistence type="predicted"/>
<dbReference type="HOGENOM" id="CLU_106729_2_1_9"/>
<sequence length="150" mass="17230">MKIEFKTDSDLNEQEIEVEIKAAQKSEVVNDLINYLHKFGEKRYDLLPVKVEDRIVTIKRTEIIKVEIQTTDITFYTTKNMIKTTGRLYQVLEKLGDGFIQVSKHGIININFLESIEVGFAGNMIALLQNNLKADVSRLYLPALKRELGL</sequence>
<dbReference type="Proteomes" id="UP000033533">
    <property type="component" value="Unassembled WGS sequence"/>
</dbReference>
<evidence type="ECO:0000313" key="2">
    <source>
        <dbReference type="EMBL" id="KJY54470.1"/>
    </source>
</evidence>
<accession>A0A0F4L765</accession>
<dbReference type="AlphaFoldDB" id="A0A0F4L765"/>
<dbReference type="InterPro" id="IPR007492">
    <property type="entry name" value="LytTR_DNA-bd_dom"/>
</dbReference>
<evidence type="ECO:0000313" key="3">
    <source>
        <dbReference type="Proteomes" id="UP000033533"/>
    </source>
</evidence>
<dbReference type="EMBL" id="JXBY01000025">
    <property type="protein sequence ID" value="KJY54470.1"/>
    <property type="molecule type" value="Genomic_DNA"/>
</dbReference>
<dbReference type="PATRIC" id="fig|1218493.3.peg.1562"/>
<dbReference type="InterPro" id="IPR046947">
    <property type="entry name" value="LytR-like"/>
</dbReference>
<dbReference type="Gene3D" id="2.40.50.1020">
    <property type="entry name" value="LytTr DNA-binding domain"/>
    <property type="match status" value="1"/>
</dbReference>
<dbReference type="PANTHER" id="PTHR37299:SF4">
    <property type="entry name" value="TRANSCRIPTIONAL REGULATOR"/>
    <property type="match status" value="1"/>
</dbReference>
<dbReference type="GO" id="GO:0003677">
    <property type="term" value="F:DNA binding"/>
    <property type="evidence" value="ECO:0007669"/>
    <property type="project" value="InterPro"/>
</dbReference>
<dbReference type="STRING" id="1218493.JF76_14900"/>
<organism evidence="2 3">
    <name type="scientific">Lactobacillus kullabergensis</name>
    <dbReference type="NCBI Taxonomy" id="1218493"/>
    <lineage>
        <taxon>Bacteria</taxon>
        <taxon>Bacillati</taxon>
        <taxon>Bacillota</taxon>
        <taxon>Bacilli</taxon>
        <taxon>Lactobacillales</taxon>
        <taxon>Lactobacillaceae</taxon>
        <taxon>Lactobacillus</taxon>
    </lineage>
</organism>
<dbReference type="RefSeq" id="WP_045928487.1">
    <property type="nucleotide sequence ID" value="NZ_JBHSZS010000026.1"/>
</dbReference>
<name>A0A0F4L765_9LACO</name>
<comment type="caution">
    <text evidence="2">The sequence shown here is derived from an EMBL/GenBank/DDBJ whole genome shotgun (WGS) entry which is preliminary data.</text>
</comment>
<gene>
    <name evidence="2" type="ORF">JF76_14900</name>
</gene>
<dbReference type="SMART" id="SM00850">
    <property type="entry name" value="LytTR"/>
    <property type="match status" value="1"/>
</dbReference>
<reference evidence="2 3" key="1">
    <citation type="submission" date="2014-12" db="EMBL/GenBank/DDBJ databases">
        <title>Comparative genomics of the lactic acid bacteria isolated from the honey bee gut.</title>
        <authorList>
            <person name="Ellegaard K.M."/>
            <person name="Tamarit D."/>
            <person name="Javelind E."/>
            <person name="Olofsson T."/>
            <person name="Andersson S.G."/>
            <person name="Vasquez A."/>
        </authorList>
    </citation>
    <scope>NUCLEOTIDE SEQUENCE [LARGE SCALE GENOMIC DNA]</scope>
    <source>
        <strain evidence="2 3">Biut2</strain>
    </source>
</reference>
<dbReference type="PANTHER" id="PTHR37299">
    <property type="entry name" value="TRANSCRIPTIONAL REGULATOR-RELATED"/>
    <property type="match status" value="1"/>
</dbReference>
<feature type="domain" description="HTH LytTR-type" evidence="1">
    <location>
        <begin position="47"/>
        <end position="150"/>
    </location>
</feature>
<dbReference type="Pfam" id="PF04397">
    <property type="entry name" value="LytTR"/>
    <property type="match status" value="1"/>
</dbReference>
<dbReference type="OrthoDB" id="2136316at2"/>
<protein>
    <recommendedName>
        <fullName evidence="1">HTH LytTR-type domain-containing protein</fullName>
    </recommendedName>
</protein>
<dbReference type="PROSITE" id="PS50930">
    <property type="entry name" value="HTH_LYTTR"/>
    <property type="match status" value="1"/>
</dbReference>
<evidence type="ECO:0000259" key="1">
    <source>
        <dbReference type="PROSITE" id="PS50930"/>
    </source>
</evidence>
<dbReference type="GO" id="GO:0000156">
    <property type="term" value="F:phosphorelay response regulator activity"/>
    <property type="evidence" value="ECO:0007669"/>
    <property type="project" value="InterPro"/>
</dbReference>